<evidence type="ECO:0000256" key="2">
    <source>
        <dbReference type="ARBA" id="ARBA00022771"/>
    </source>
</evidence>
<dbReference type="GO" id="GO:0043565">
    <property type="term" value="F:sequence-specific DNA binding"/>
    <property type="evidence" value="ECO:0007669"/>
    <property type="project" value="InterPro"/>
</dbReference>
<dbReference type="SMART" id="SM00692">
    <property type="entry name" value="DM3"/>
    <property type="match status" value="1"/>
</dbReference>
<dbReference type="Pfam" id="PF05485">
    <property type="entry name" value="THAP"/>
    <property type="match status" value="1"/>
</dbReference>
<keyword evidence="2 5" id="KW-0863">Zinc-finger</keyword>
<evidence type="ECO:0000259" key="6">
    <source>
        <dbReference type="PROSITE" id="PS50950"/>
    </source>
</evidence>
<keyword evidence="4 5" id="KW-0238">DNA-binding</keyword>
<evidence type="ECO:0000256" key="5">
    <source>
        <dbReference type="PROSITE-ProRule" id="PRU00309"/>
    </source>
</evidence>
<dbReference type="SUPFAM" id="SSF57716">
    <property type="entry name" value="Glucocorticoid receptor-like (DNA-binding domain)"/>
    <property type="match status" value="1"/>
</dbReference>
<accession>A0A131YI94</accession>
<keyword evidence="3" id="KW-0862">Zinc</keyword>
<evidence type="ECO:0000256" key="1">
    <source>
        <dbReference type="ARBA" id="ARBA00022723"/>
    </source>
</evidence>
<evidence type="ECO:0000256" key="3">
    <source>
        <dbReference type="ARBA" id="ARBA00022833"/>
    </source>
</evidence>
<dbReference type="InterPro" id="IPR006612">
    <property type="entry name" value="THAP_Znf"/>
</dbReference>
<proteinExistence type="predicted"/>
<dbReference type="PANTHER" id="PTHR46600:SF11">
    <property type="entry name" value="THAP DOMAIN-CONTAINING PROTEIN 10"/>
    <property type="match status" value="1"/>
</dbReference>
<dbReference type="Gene3D" id="6.20.210.20">
    <property type="entry name" value="THAP domain"/>
    <property type="match status" value="1"/>
</dbReference>
<dbReference type="AlphaFoldDB" id="A0A131YI94"/>
<reference evidence="7" key="1">
    <citation type="journal article" date="2016" name="Ticks Tick Borne Dis.">
        <title>De novo assembly and annotation of the salivary gland transcriptome of Rhipicephalus appendiculatus male and female ticks during blood feeding.</title>
        <authorList>
            <person name="de Castro M.H."/>
            <person name="de Klerk D."/>
            <person name="Pienaar R."/>
            <person name="Latif A.A."/>
            <person name="Rees D.J."/>
            <person name="Mans B.J."/>
        </authorList>
    </citation>
    <scope>NUCLEOTIDE SEQUENCE</scope>
    <source>
        <tissue evidence="7">Salivary glands</tissue>
    </source>
</reference>
<dbReference type="EMBL" id="GEDV01010355">
    <property type="protein sequence ID" value="JAP78202.1"/>
    <property type="molecule type" value="Transcribed_RNA"/>
</dbReference>
<organism evidence="7">
    <name type="scientific">Rhipicephalus appendiculatus</name>
    <name type="common">Brown ear tick</name>
    <dbReference type="NCBI Taxonomy" id="34631"/>
    <lineage>
        <taxon>Eukaryota</taxon>
        <taxon>Metazoa</taxon>
        <taxon>Ecdysozoa</taxon>
        <taxon>Arthropoda</taxon>
        <taxon>Chelicerata</taxon>
        <taxon>Arachnida</taxon>
        <taxon>Acari</taxon>
        <taxon>Parasitiformes</taxon>
        <taxon>Ixodida</taxon>
        <taxon>Ixodoidea</taxon>
        <taxon>Ixodidae</taxon>
        <taxon>Rhipicephalinae</taxon>
        <taxon>Rhipicephalus</taxon>
        <taxon>Rhipicephalus</taxon>
    </lineage>
</organism>
<dbReference type="SMART" id="SM00980">
    <property type="entry name" value="THAP"/>
    <property type="match status" value="1"/>
</dbReference>
<name>A0A131YI94_RHIAP</name>
<dbReference type="PROSITE" id="PS50950">
    <property type="entry name" value="ZF_THAP"/>
    <property type="match status" value="1"/>
</dbReference>
<sequence length="111" mass="12449">MPKSFCAVSFCTSKSGSGVSLHTFPRDEPRRQKWIEFVCACGRQEYQDWSPVQNSRVCGLHFEAHCFTRKAPDLAYMGLPTPPCASLTSGALVLPSFLRHQQLEGHHNVIK</sequence>
<dbReference type="GO" id="GO:0008270">
    <property type="term" value="F:zinc ion binding"/>
    <property type="evidence" value="ECO:0007669"/>
    <property type="project" value="UniProtKB-KW"/>
</dbReference>
<protein>
    <recommendedName>
        <fullName evidence="6">THAP-type domain-containing protein</fullName>
    </recommendedName>
</protein>
<evidence type="ECO:0000256" key="4">
    <source>
        <dbReference type="ARBA" id="ARBA00023125"/>
    </source>
</evidence>
<feature type="domain" description="THAP-type" evidence="6">
    <location>
        <begin position="1"/>
        <end position="83"/>
    </location>
</feature>
<evidence type="ECO:0000313" key="7">
    <source>
        <dbReference type="EMBL" id="JAP78202.1"/>
    </source>
</evidence>
<dbReference type="InterPro" id="IPR038441">
    <property type="entry name" value="THAP_Znf_sf"/>
</dbReference>
<keyword evidence="1" id="KW-0479">Metal-binding</keyword>
<dbReference type="InterPro" id="IPR026516">
    <property type="entry name" value="THAP1/10"/>
</dbReference>
<dbReference type="PANTHER" id="PTHR46600">
    <property type="entry name" value="THAP DOMAIN-CONTAINING"/>
    <property type="match status" value="1"/>
</dbReference>